<dbReference type="Gene3D" id="4.10.640.10">
    <property type="entry name" value="Ribosomal protein S18"/>
    <property type="match status" value="1"/>
</dbReference>
<dbReference type="PANTHER" id="PTHR13479:SF40">
    <property type="entry name" value="SMALL RIBOSOMAL SUBUNIT PROTEIN BS18M"/>
    <property type="match status" value="1"/>
</dbReference>
<dbReference type="Pfam" id="PF01084">
    <property type="entry name" value="Ribosomal_S18"/>
    <property type="match status" value="1"/>
</dbReference>
<dbReference type="GeneID" id="35656323"/>
<dbReference type="HAMAP" id="MF_00270">
    <property type="entry name" value="Ribosomal_bS18"/>
    <property type="match status" value="1"/>
</dbReference>
<keyword evidence="4 7" id="KW-0689">Ribosomal protein</keyword>
<dbReference type="SUPFAM" id="SSF46911">
    <property type="entry name" value="Ribosomal protein S18"/>
    <property type="match status" value="1"/>
</dbReference>
<geneLocation type="plastid" evidence="8"/>
<dbReference type="InterPro" id="IPR036870">
    <property type="entry name" value="Ribosomal_bS18_sf"/>
</dbReference>
<dbReference type="PANTHER" id="PTHR13479">
    <property type="entry name" value="30S RIBOSOMAL PROTEIN S18"/>
    <property type="match status" value="1"/>
</dbReference>
<comment type="subunit">
    <text evidence="2">Part of the 30S ribosomal subunit.</text>
</comment>
<sequence>MGVKKAMAGIQQKRKPLKSFKNRRKVLPVLIPKKGQSDISTISQPAPRYTIDYKNTKLLVKFISPQGKILSRRATGLTAKQQRVMANAIKRARMGGLLPFVNYEISGKTSF</sequence>
<comment type="similarity">
    <text evidence="1 7">Belongs to the bacterial ribosomal protein bS18 family.</text>
</comment>
<dbReference type="EMBL" id="KY629620">
    <property type="protein sequence ID" value="AST08951.1"/>
    <property type="molecule type" value="Genomic_DNA"/>
</dbReference>
<evidence type="ECO:0000256" key="3">
    <source>
        <dbReference type="ARBA" id="ARBA00022884"/>
    </source>
</evidence>
<dbReference type="InterPro" id="IPR018275">
    <property type="entry name" value="Ribosomal_bS18_CS"/>
</dbReference>
<dbReference type="RefSeq" id="YP_009455996.1">
    <property type="nucleotide sequence ID" value="NC_036806.1"/>
</dbReference>
<dbReference type="GO" id="GO:0006412">
    <property type="term" value="P:translation"/>
    <property type="evidence" value="ECO:0007669"/>
    <property type="project" value="InterPro"/>
</dbReference>
<dbReference type="PRINTS" id="PR00974">
    <property type="entry name" value="RIBOSOMALS18"/>
</dbReference>
<evidence type="ECO:0000256" key="1">
    <source>
        <dbReference type="ARBA" id="ARBA00005589"/>
    </source>
</evidence>
<gene>
    <name evidence="8" type="primary">rps18</name>
</gene>
<dbReference type="GO" id="GO:0003735">
    <property type="term" value="F:structural constituent of ribosome"/>
    <property type="evidence" value="ECO:0007669"/>
    <property type="project" value="InterPro"/>
</dbReference>
<evidence type="ECO:0000256" key="6">
    <source>
        <dbReference type="ARBA" id="ARBA00035266"/>
    </source>
</evidence>
<dbReference type="NCBIfam" id="TIGR00165">
    <property type="entry name" value="S18"/>
    <property type="match status" value="1"/>
</dbReference>
<evidence type="ECO:0000256" key="7">
    <source>
        <dbReference type="RuleBase" id="RU003910"/>
    </source>
</evidence>
<reference evidence="8" key="1">
    <citation type="journal article" date="2017" name="Sci. Rep.">
        <title>Multiple origins of endosymbionts in Chlorellaceae with no reductive effects on the plastid or mitochondrial genomes.</title>
        <authorList>
            <person name="Fan W."/>
            <person name="Guo W."/>
            <person name="Van Etten J.L."/>
            <person name="Mower J.P."/>
        </authorList>
    </citation>
    <scope>NUCLEOTIDE SEQUENCE</scope>
</reference>
<evidence type="ECO:0000256" key="5">
    <source>
        <dbReference type="ARBA" id="ARBA00023274"/>
    </source>
</evidence>
<dbReference type="GO" id="GO:1990904">
    <property type="term" value="C:ribonucleoprotein complex"/>
    <property type="evidence" value="ECO:0007669"/>
    <property type="project" value="UniProtKB-KW"/>
</dbReference>
<protein>
    <recommendedName>
        <fullName evidence="6">Small ribosomal subunit protein bS18c</fullName>
    </recommendedName>
</protein>
<dbReference type="GO" id="GO:0070181">
    <property type="term" value="F:small ribosomal subunit rRNA binding"/>
    <property type="evidence" value="ECO:0007669"/>
    <property type="project" value="TreeGrafter"/>
</dbReference>
<evidence type="ECO:0000313" key="8">
    <source>
        <dbReference type="EMBL" id="AST08951.1"/>
    </source>
</evidence>
<evidence type="ECO:0000256" key="2">
    <source>
        <dbReference type="ARBA" id="ARBA00011458"/>
    </source>
</evidence>
<dbReference type="PROSITE" id="PS00057">
    <property type="entry name" value="RIBOSOMAL_S18"/>
    <property type="match status" value="1"/>
</dbReference>
<dbReference type="GO" id="GO:0005840">
    <property type="term" value="C:ribosome"/>
    <property type="evidence" value="ECO:0007669"/>
    <property type="project" value="UniProtKB-KW"/>
</dbReference>
<organism evidence="8">
    <name type="scientific">Micractinium conductrix</name>
    <dbReference type="NCBI Taxonomy" id="554055"/>
    <lineage>
        <taxon>Eukaryota</taxon>
        <taxon>Viridiplantae</taxon>
        <taxon>Chlorophyta</taxon>
        <taxon>core chlorophytes</taxon>
        <taxon>Trebouxiophyceae</taxon>
        <taxon>Chlorellales</taxon>
        <taxon>Chlorellaceae</taxon>
        <taxon>Chlorella clade</taxon>
        <taxon>Micractinium</taxon>
    </lineage>
</organism>
<evidence type="ECO:0000256" key="4">
    <source>
        <dbReference type="ARBA" id="ARBA00022980"/>
    </source>
</evidence>
<proteinExistence type="inferred from homology"/>
<name>A0A2I4S7C8_9CHLO</name>
<keyword evidence="8" id="KW-0934">Plastid</keyword>
<accession>A0A2I4S7C8</accession>
<keyword evidence="5 7" id="KW-0687">Ribonucleoprotein</keyword>
<keyword evidence="3" id="KW-0694">RNA-binding</keyword>
<dbReference type="InterPro" id="IPR001648">
    <property type="entry name" value="Ribosomal_bS18"/>
</dbReference>
<dbReference type="AlphaFoldDB" id="A0A2I4S7C8"/>